<comment type="caution">
    <text evidence="3">The sequence shown here is derived from an EMBL/GenBank/DDBJ whole genome shotgun (WGS) entry which is preliminary data.</text>
</comment>
<reference evidence="3" key="1">
    <citation type="submission" date="2023-07" db="EMBL/GenBank/DDBJ databases">
        <authorList>
            <consortium name="AG Swart"/>
            <person name="Singh M."/>
            <person name="Singh A."/>
            <person name="Seah K."/>
            <person name="Emmerich C."/>
        </authorList>
    </citation>
    <scope>NUCLEOTIDE SEQUENCE</scope>
    <source>
        <strain evidence="3">DP1</strain>
    </source>
</reference>
<sequence length="345" mass="39138">MNTERICASPPQVIHTSLISKEEKPFRPVRRNPTPYKDVLKRPLLDYQEILDSKMSHEELTSRLEDLLGHIKKVDSLPCSKLYLSPSPCQSRQEVVMGSNQNNGDYLEENSRLNVKTGKSDEEYTSEVDPKGKISVLQSQQDQFNFTPSAKQNSPEIQDENSKIFDEQKEINDFRRSSGMRCPTPVERSIRTPSTIQVQLLDSPFQSEQNTGSCPDPGIAKTVELIMQKRNEQLNGSPATQPKSSCSYFLTMFLTVLFIGLLCMVIWTNPLKQPQITITPECSFEFDQNVIEDLTVQIKNLNSQLEAARSENILLESKLITSEKDKQALIETMNSHINLLEAEVL</sequence>
<organism evidence="3 4">
    <name type="scientific">Euplotes crassus</name>
    <dbReference type="NCBI Taxonomy" id="5936"/>
    <lineage>
        <taxon>Eukaryota</taxon>
        <taxon>Sar</taxon>
        <taxon>Alveolata</taxon>
        <taxon>Ciliophora</taxon>
        <taxon>Intramacronucleata</taxon>
        <taxon>Spirotrichea</taxon>
        <taxon>Hypotrichia</taxon>
        <taxon>Euplotida</taxon>
        <taxon>Euplotidae</taxon>
        <taxon>Moneuplotes</taxon>
    </lineage>
</organism>
<keyword evidence="2" id="KW-1133">Transmembrane helix</keyword>
<feature type="coiled-coil region" evidence="1">
    <location>
        <begin position="291"/>
        <end position="318"/>
    </location>
</feature>
<dbReference type="Proteomes" id="UP001295684">
    <property type="component" value="Unassembled WGS sequence"/>
</dbReference>
<dbReference type="EMBL" id="CAMPGE010015102">
    <property type="protein sequence ID" value="CAI2373745.1"/>
    <property type="molecule type" value="Genomic_DNA"/>
</dbReference>
<name>A0AAD2CXB9_EUPCR</name>
<keyword evidence="4" id="KW-1185">Reference proteome</keyword>
<keyword evidence="1" id="KW-0175">Coiled coil</keyword>
<evidence type="ECO:0000313" key="3">
    <source>
        <dbReference type="EMBL" id="CAI2373745.1"/>
    </source>
</evidence>
<evidence type="ECO:0000313" key="4">
    <source>
        <dbReference type="Proteomes" id="UP001295684"/>
    </source>
</evidence>
<keyword evidence="2" id="KW-0472">Membrane</keyword>
<proteinExistence type="predicted"/>
<feature type="transmembrane region" description="Helical" evidence="2">
    <location>
        <begin position="248"/>
        <end position="267"/>
    </location>
</feature>
<keyword evidence="2" id="KW-0812">Transmembrane</keyword>
<evidence type="ECO:0000256" key="1">
    <source>
        <dbReference type="SAM" id="Coils"/>
    </source>
</evidence>
<evidence type="ECO:0000256" key="2">
    <source>
        <dbReference type="SAM" id="Phobius"/>
    </source>
</evidence>
<accession>A0AAD2CXB9</accession>
<dbReference type="AlphaFoldDB" id="A0AAD2CXB9"/>
<gene>
    <name evidence="3" type="ORF">ECRASSUSDP1_LOCUS15092</name>
</gene>
<protein>
    <submittedName>
        <fullName evidence="3">Uncharacterized protein</fullName>
    </submittedName>
</protein>